<comment type="similarity">
    <text evidence="1">Belongs to the glycosyl hydrolase 2 family.</text>
</comment>
<dbReference type="Pfam" id="PF02836">
    <property type="entry name" value="Glyco_hydro_2_C"/>
    <property type="match status" value="1"/>
</dbReference>
<dbReference type="PROSITE" id="PS51109">
    <property type="entry name" value="G5"/>
    <property type="match status" value="1"/>
</dbReference>
<keyword evidence="6" id="KW-0572">Peptidoglycan-anchor</keyword>
<feature type="compositionally biased region" description="Pro residues" evidence="8">
    <location>
        <begin position="2159"/>
        <end position="2189"/>
    </location>
</feature>
<dbReference type="InterPro" id="IPR017853">
    <property type="entry name" value="GH"/>
</dbReference>
<dbReference type="InterPro" id="IPR049487">
    <property type="entry name" value="BgaA-like_CBM"/>
</dbReference>
<evidence type="ECO:0000256" key="5">
    <source>
        <dbReference type="ARBA" id="ARBA00022801"/>
    </source>
</evidence>
<dbReference type="InterPro" id="IPR005877">
    <property type="entry name" value="YSIRK_signal_dom"/>
</dbReference>
<name>A0A3S4NEK4_9STRE</name>
<feature type="compositionally biased region" description="Basic and acidic residues" evidence="8">
    <location>
        <begin position="41"/>
        <end position="57"/>
    </location>
</feature>
<feature type="domain" description="G5" evidence="10">
    <location>
        <begin position="2071"/>
        <end position="2150"/>
    </location>
</feature>
<dbReference type="InterPro" id="IPR036156">
    <property type="entry name" value="Beta-gal/glucu_dom_sf"/>
</dbReference>
<keyword evidence="5 11" id="KW-0378">Hydrolase</keyword>
<dbReference type="Pfam" id="PF00746">
    <property type="entry name" value="Gram_pos_anchor"/>
    <property type="match status" value="1"/>
</dbReference>
<dbReference type="InterPro" id="IPR013783">
    <property type="entry name" value="Ig-like_fold"/>
</dbReference>
<dbReference type="Pfam" id="PF07532">
    <property type="entry name" value="Big_4"/>
    <property type="match status" value="4"/>
</dbReference>
<dbReference type="Proteomes" id="UP000270025">
    <property type="component" value="Chromosome"/>
</dbReference>
<dbReference type="InterPro" id="IPR051913">
    <property type="entry name" value="GH2_Domain-Containing"/>
</dbReference>
<dbReference type="Pfam" id="PF00703">
    <property type="entry name" value="Glyco_hydro_2"/>
    <property type="match status" value="1"/>
</dbReference>
<dbReference type="NCBIfam" id="TIGR01168">
    <property type="entry name" value="YSIRK_signal"/>
    <property type="match status" value="1"/>
</dbReference>
<evidence type="ECO:0000256" key="1">
    <source>
        <dbReference type="ARBA" id="ARBA00007401"/>
    </source>
</evidence>
<proteinExistence type="inferred from homology"/>
<dbReference type="KEGG" id="svf:NCTC3166_01860"/>
<keyword evidence="3" id="KW-0964">Secreted</keyword>
<dbReference type="InterPro" id="IPR006104">
    <property type="entry name" value="Glyco_hydro_2_N"/>
</dbReference>
<protein>
    <submittedName>
        <fullName evidence="11">Beta-galactosidase</fullName>
        <ecNumber evidence="11">3.2.1.23</ecNumber>
    </submittedName>
</protein>
<feature type="compositionally biased region" description="Basic and acidic residues" evidence="8">
    <location>
        <begin position="2193"/>
        <end position="2205"/>
    </location>
</feature>
<dbReference type="Pfam" id="PF02837">
    <property type="entry name" value="Glyco_hydro_2_N"/>
    <property type="match status" value="1"/>
</dbReference>
<evidence type="ECO:0000256" key="7">
    <source>
        <dbReference type="ARBA" id="ARBA00023295"/>
    </source>
</evidence>
<dbReference type="EC" id="3.2.1.23" evidence="11"/>
<reference evidence="11 12" key="1">
    <citation type="submission" date="2018-12" db="EMBL/GenBank/DDBJ databases">
        <authorList>
            <consortium name="Pathogen Informatics"/>
        </authorList>
    </citation>
    <scope>NUCLEOTIDE SEQUENCE [LARGE SCALE GENOMIC DNA]</scope>
    <source>
        <strain evidence="11 12">NCTC3166</strain>
    </source>
</reference>
<dbReference type="PRINTS" id="PR00132">
    <property type="entry name" value="GLHYDRLASE2"/>
</dbReference>
<evidence type="ECO:0000256" key="4">
    <source>
        <dbReference type="ARBA" id="ARBA00022729"/>
    </source>
</evidence>
<dbReference type="SUPFAM" id="SSF51445">
    <property type="entry name" value="(Trans)glycosidases"/>
    <property type="match status" value="1"/>
</dbReference>
<dbReference type="Pfam" id="PF07501">
    <property type="entry name" value="G5"/>
    <property type="match status" value="1"/>
</dbReference>
<evidence type="ECO:0000256" key="8">
    <source>
        <dbReference type="SAM" id="MobiDB-lite"/>
    </source>
</evidence>
<evidence type="ECO:0000259" key="10">
    <source>
        <dbReference type="PROSITE" id="PS51109"/>
    </source>
</evidence>
<evidence type="ECO:0000256" key="3">
    <source>
        <dbReference type="ARBA" id="ARBA00022525"/>
    </source>
</evidence>
<feature type="compositionally biased region" description="Basic and acidic residues" evidence="8">
    <location>
        <begin position="108"/>
        <end position="120"/>
    </location>
</feature>
<dbReference type="PANTHER" id="PTHR42732">
    <property type="entry name" value="BETA-GALACTOSIDASE"/>
    <property type="match status" value="1"/>
</dbReference>
<dbReference type="InterPro" id="IPR040605">
    <property type="entry name" value="Glyco_hydro2_dom5"/>
</dbReference>
<feature type="region of interest" description="Disordered" evidence="8">
    <location>
        <begin position="76"/>
        <end position="120"/>
    </location>
</feature>
<dbReference type="PROSITE" id="PS50847">
    <property type="entry name" value="GRAM_POS_ANCHORING"/>
    <property type="match status" value="1"/>
</dbReference>
<evidence type="ECO:0000313" key="12">
    <source>
        <dbReference type="Proteomes" id="UP000270025"/>
    </source>
</evidence>
<dbReference type="PANTHER" id="PTHR42732:SF1">
    <property type="entry name" value="BETA-MANNOSIDASE"/>
    <property type="match status" value="1"/>
</dbReference>
<keyword evidence="4" id="KW-0732">Signal</keyword>
<dbReference type="InterPro" id="IPR011081">
    <property type="entry name" value="Big_4"/>
</dbReference>
<dbReference type="SUPFAM" id="SSF49303">
    <property type="entry name" value="beta-Galactosidase/glucuronidase domain"/>
    <property type="match status" value="1"/>
</dbReference>
<accession>A0A3S4NEK4</accession>
<feature type="region of interest" description="Disordered" evidence="8">
    <location>
        <begin position="2143"/>
        <end position="2218"/>
    </location>
</feature>
<gene>
    <name evidence="11" type="primary">bgaA</name>
    <name evidence="11" type="ORF">NCTC3166_01860</name>
</gene>
<dbReference type="InterPro" id="IPR011098">
    <property type="entry name" value="G5_dom"/>
</dbReference>
<dbReference type="SUPFAM" id="SSF49785">
    <property type="entry name" value="Galactose-binding domain-like"/>
    <property type="match status" value="1"/>
</dbReference>
<dbReference type="InterPro" id="IPR008979">
    <property type="entry name" value="Galactose-bd-like_sf"/>
</dbReference>
<dbReference type="Pfam" id="PF16355">
    <property type="entry name" value="DUF4982"/>
    <property type="match status" value="1"/>
</dbReference>
<dbReference type="RefSeq" id="WP_126404943.1">
    <property type="nucleotide sequence ID" value="NZ_LR134266.1"/>
</dbReference>
<keyword evidence="12" id="KW-1185">Reference proteome</keyword>
<dbReference type="GO" id="GO:0005975">
    <property type="term" value="P:carbohydrate metabolic process"/>
    <property type="evidence" value="ECO:0007669"/>
    <property type="project" value="InterPro"/>
</dbReference>
<feature type="region of interest" description="Disordered" evidence="8">
    <location>
        <begin position="41"/>
        <end position="64"/>
    </location>
</feature>
<dbReference type="GO" id="GO:0004565">
    <property type="term" value="F:beta-galactosidase activity"/>
    <property type="evidence" value="ECO:0007669"/>
    <property type="project" value="UniProtKB-EC"/>
</dbReference>
<dbReference type="Pfam" id="PF18565">
    <property type="entry name" value="Glyco_hydro2_C5"/>
    <property type="match status" value="1"/>
</dbReference>
<dbReference type="InterPro" id="IPR032311">
    <property type="entry name" value="DUF4982"/>
</dbReference>
<evidence type="ECO:0000259" key="9">
    <source>
        <dbReference type="PROSITE" id="PS50847"/>
    </source>
</evidence>
<feature type="compositionally biased region" description="Low complexity" evidence="8">
    <location>
        <begin position="90"/>
        <end position="100"/>
    </location>
</feature>
<dbReference type="InterPro" id="IPR019931">
    <property type="entry name" value="LPXTG_anchor"/>
</dbReference>
<dbReference type="InterPro" id="IPR006102">
    <property type="entry name" value="Ig-like_GH2"/>
</dbReference>
<dbReference type="Pfam" id="PF21606">
    <property type="entry name" value="BgaA-like_CBM"/>
    <property type="match status" value="2"/>
</dbReference>
<evidence type="ECO:0000313" key="11">
    <source>
        <dbReference type="EMBL" id="VED68022.1"/>
    </source>
</evidence>
<dbReference type="Gene3D" id="2.60.120.260">
    <property type="entry name" value="Galactose-binding domain-like"/>
    <property type="match status" value="3"/>
</dbReference>
<feature type="domain" description="Gram-positive cocci surface proteins LPxTG" evidence="9">
    <location>
        <begin position="2247"/>
        <end position="2284"/>
    </location>
</feature>
<dbReference type="Gene3D" id="2.60.40.10">
    <property type="entry name" value="Immunoglobulins"/>
    <property type="match status" value="3"/>
</dbReference>
<organism evidence="11 12">
    <name type="scientific">Streptococcus viridans</name>
    <dbReference type="NCBI Taxonomy" id="78535"/>
    <lineage>
        <taxon>Bacteria</taxon>
        <taxon>Bacillati</taxon>
        <taxon>Bacillota</taxon>
        <taxon>Bacilli</taxon>
        <taxon>Lactobacillales</taxon>
        <taxon>Streptococcaceae</taxon>
        <taxon>Streptococcus</taxon>
    </lineage>
</organism>
<dbReference type="FunFam" id="2.60.40.10:FF:002230">
    <property type="entry name" value="Beta-galactosidase BoGH2A"/>
    <property type="match status" value="1"/>
</dbReference>
<dbReference type="Gene3D" id="3.20.20.80">
    <property type="entry name" value="Glycosidases"/>
    <property type="match status" value="1"/>
</dbReference>
<keyword evidence="7 11" id="KW-0326">Glycosidase</keyword>
<dbReference type="NCBIfam" id="TIGR01167">
    <property type="entry name" value="LPXTG_anchor"/>
    <property type="match status" value="1"/>
</dbReference>
<dbReference type="InterPro" id="IPR006103">
    <property type="entry name" value="Glyco_hydro_2_cat"/>
</dbReference>
<dbReference type="SMART" id="SM01208">
    <property type="entry name" value="G5"/>
    <property type="match status" value="1"/>
</dbReference>
<dbReference type="Pfam" id="PF04650">
    <property type="entry name" value="YSIRK_signal"/>
    <property type="match status" value="1"/>
</dbReference>
<dbReference type="InterPro" id="IPR006101">
    <property type="entry name" value="Glyco_hydro_2"/>
</dbReference>
<evidence type="ECO:0000256" key="6">
    <source>
        <dbReference type="ARBA" id="ARBA00023088"/>
    </source>
</evidence>
<evidence type="ECO:0000256" key="2">
    <source>
        <dbReference type="ARBA" id="ARBA00022512"/>
    </source>
</evidence>
<dbReference type="Gene3D" id="2.20.230.10">
    <property type="entry name" value="Resuscitation-promoting factor rpfb"/>
    <property type="match status" value="1"/>
</dbReference>
<keyword evidence="2" id="KW-0134">Cell wall</keyword>
<sequence>MGKSFFEKRSVFSIRKLAVGACSVLIGVSFFGAPSVLAEEEGRAVTEEEMTSTREASEVTNGEVVTSDKASTTLEAPAVITPERNESEVEQPQVEPQTSERSAGATEEATKDQKQVAEDMVQDRERDFNKDWYFKLNAAPGAEGRQVDVKNWKKLDLPHDWSIFFDFDHNSPAQNEGGQLNGGDAWYRKTFRLEDKDLDKKVRLEFGGVYMDSKVYVNGQFVGHYPNGYNAFSYDITPYLNADGSENTIAVHVVNQQPSSRWYSGSGIYRDVKLSVTDKVHVAKYGTTITSSKLEEQQNGAVDTLVKSRIVNQDDQAHSIYAEYEIVDQNGQVVSEKVRSEVQSVLAGQEINLSHTLHVEKPTLWDVKTNNPALYTLYTRVYRDSQLVDVQKERFGYRYLNWTPEGGFFLNGVATKFHGVSLHHDHGALGAEENYKAEYRRLKQMKDMGVNAIRTTHNPASEQTLQIAAELGLMVQEEAFDTWYGGKKQYDYGRFFEKDATHPEARKGDKWSDYDLRTMVERGKNNPSIVMWSIGNEIGEADGSDKSVATVRRLVKTIKEVDATRYVTMGADKFRFGDGSGGHEKVAAELDAVGFNYSEANYESLRAKHPNWLIYGSETSSATRTRGSYYHPEREWVGSNQEDRHYEQSDYGNDRVGWGRTATASWTFDRDHAGYAGQFIWTGTDYIGEPTPWHNQNDTPVKSSYFGIVDTAGLPKNDFYLYQSQWLSAEKHPMVHLLPHWNWENPELANRVMDEEGRIPVRSFSNAHSVELIVNGESQGVKTFTKKTTADGRTYQEGANPDELYLEWLVPYVPGKVEAIARNEAGEVIARDQIETAGKPAGVRLLKEEHAIAADGKDLTYITYEIVDEEGRVVPTANNLVHFHLHGQGQIVGVDNGEQASRERYKAQEDGSWQRRAFNGKGVVIVKSTEQAGAFTLYADSDRLQSDQVSLFTGKKDQEERSVLGVEPVRTQVYLGQNPELPSHVSVVYSDGKAQEEAVEWDAADYSRAGQVRVTGHVQGRTVEALVDVIGVEQVLPVIKQIPQGADLTTVDKTVQLVFTDGRTVSYEVDQWTLEAGQEDQLSTPGARLKATGLLGNGETVQATLVVAGGDVAKAKKPTVQLDGVALPKFGSGNHTIFRSLAYGQEPGQVTASAENAQVTVLQASRENGLKAQIYVTAKDTGAVQTYVVQFQEESPQIQRLELRLPEGQELKEDQTVLLEVIAHYQDGSQASLKADQIDVATAAGSQGKAVATNKGLELREAGLVHLQASFQGQTGEVTFTITPNPEEKTVVKVRPVRISTDRNVLPALPETVLVEYDKGFPKEKRVTWDTVAADQVKDYHSFTVTGHVEGVEKEAQAQVTVEGIIAVEEVSTTTPVGEKPALPESVRTYHSNGKTYAAKVAWDAVDPQLLAQEGEVVIAGRVEGTNLPTRLHIRVSSTTVKGANVAEQWTGSVLPLAFASDSNDADPVAKVNDKVISFTDAPANRWTNWGRDNAEDSVGILFGDSGILTKRAVDNLHVGFHEDHGVGAPSEYVIEYYTGEQIPTVPSNPNRVKDETDHPFNNPANWKEVSNLTVEEPVAAGKMNHFSFDKVDTYAVRIRMKTPEGKRGSSISEIQVFANKVAAEEKSQVTIRVNGEVLPGVNPSVTDYYIDARDRAYPQVEATASHHGLATVVPSVHEGEPIRVIHKAEDGTILQEYRLHLTSDAEKLKQATPVAVEAGRRFVKVGQDLVLPSTVGVYFKGDTGYERKELTVDWQAIPADALSHEGNFTLEGKVLGYDLTAQLTVRVSEKTGEILSVNRDYNAEDTRAFASETNDLDPNQIDYIDYINDGGYNEYYRWTNWKREPDQTEVFAGLIFKKNGQVTERLVNKVAVDFFADQETGLPTKTVLERYIGPDFDVPDDYGNLKNLPDHPFNQASNWEEIPYSLDYAFEPGYISNLSFNETRTKAIRLRMVRDENLKGIGIVELSAYAPTEEAQATTDVTIQVNGKDLEGFKADVTDYHLEYEGERPIVSAQGKNGTAVTVVDAKSANAPVLVKVVSEDGKLEKVYQLSLSAKAPTGSAIPEEGVKNLVHTKPELIIEAEGLDFAHEERPNDSLPKGEKKLVQEGQAGRKLHLVEVSQENGVETRKEVDAFVEVEPVAEITEVGTKEVPTENPSDKPTPQPQPQPQPQPEPELQPQLQPQPEPQPLPNSEHPHASERPELAETSKSSVGVDPVSQKGIVSAGKEVEKIAQTPAVSVTSVSEGRLPNTGTEESVASLVAGILAAGLAGAVLDDKKKRADKAK</sequence>
<dbReference type="EMBL" id="LR134266">
    <property type="protein sequence ID" value="VED68022.1"/>
    <property type="molecule type" value="Genomic_DNA"/>
</dbReference>